<sequence length="138" mass="15505">MPTSKLGQYTIIVDRYMIGYNLSNRSQIALALVGGSLAMIIIMSRIIRANTLSEFGLWNYWMIIGMIFLNSIPIYLFLKYVLVLPLLATILMIGLVLWKDYAAVVDSPAPLFFGWWFVPLAVALVLGVVEYLARGIIT</sequence>
<gene>
    <name evidence="2" type="ORF">GCM10009006_32510</name>
</gene>
<reference evidence="2" key="1">
    <citation type="journal article" date="2014" name="Int. J. Syst. Evol. Microbiol.">
        <title>Complete genome sequence of Corynebacterium casei LMG S-19264T (=DSM 44701T), isolated from a smear-ripened cheese.</title>
        <authorList>
            <consortium name="US DOE Joint Genome Institute (JGI-PGF)"/>
            <person name="Walter F."/>
            <person name="Albersmeier A."/>
            <person name="Kalinowski J."/>
            <person name="Ruckert C."/>
        </authorList>
    </citation>
    <scope>NUCLEOTIDE SEQUENCE</scope>
    <source>
        <strain evidence="2">JCM 15759</strain>
    </source>
</reference>
<organism evidence="2 3">
    <name type="scientific">Haloarcula argentinensis</name>
    <dbReference type="NCBI Taxonomy" id="43776"/>
    <lineage>
        <taxon>Archaea</taxon>
        <taxon>Methanobacteriati</taxon>
        <taxon>Methanobacteriota</taxon>
        <taxon>Stenosarchaea group</taxon>
        <taxon>Halobacteria</taxon>
        <taxon>Halobacteriales</taxon>
        <taxon>Haloarculaceae</taxon>
        <taxon>Haloarcula</taxon>
    </lineage>
</organism>
<feature type="transmembrane region" description="Helical" evidence="1">
    <location>
        <begin position="59"/>
        <end position="78"/>
    </location>
</feature>
<accession>A0A830FGU0</accession>
<name>A0A830FGU0_HALAR</name>
<protein>
    <submittedName>
        <fullName evidence="2">Uncharacterized protein</fullName>
    </submittedName>
</protein>
<proteinExistence type="predicted"/>
<dbReference type="AlphaFoldDB" id="A0A830FGU0"/>
<dbReference type="Proteomes" id="UP000656367">
    <property type="component" value="Unassembled WGS sequence"/>
</dbReference>
<keyword evidence="1" id="KW-0812">Transmembrane</keyword>
<keyword evidence="1" id="KW-1133">Transmembrane helix</keyword>
<comment type="caution">
    <text evidence="2">The sequence shown here is derived from an EMBL/GenBank/DDBJ whole genome shotgun (WGS) entry which is preliminary data.</text>
</comment>
<reference evidence="2" key="2">
    <citation type="submission" date="2020-09" db="EMBL/GenBank/DDBJ databases">
        <authorList>
            <person name="Sun Q."/>
            <person name="Ohkuma M."/>
        </authorList>
    </citation>
    <scope>NUCLEOTIDE SEQUENCE</scope>
    <source>
        <strain evidence="2">JCM 15759</strain>
    </source>
</reference>
<feature type="transmembrane region" description="Helical" evidence="1">
    <location>
        <begin position="83"/>
        <end position="101"/>
    </location>
</feature>
<evidence type="ECO:0000313" key="3">
    <source>
        <dbReference type="Proteomes" id="UP000656367"/>
    </source>
</evidence>
<dbReference type="EMBL" id="BMON01000003">
    <property type="protein sequence ID" value="GGM48753.1"/>
    <property type="molecule type" value="Genomic_DNA"/>
</dbReference>
<feature type="transmembrane region" description="Helical" evidence="1">
    <location>
        <begin position="28"/>
        <end position="47"/>
    </location>
</feature>
<keyword evidence="1" id="KW-0472">Membrane</keyword>
<feature type="transmembrane region" description="Helical" evidence="1">
    <location>
        <begin position="113"/>
        <end position="133"/>
    </location>
</feature>
<evidence type="ECO:0000256" key="1">
    <source>
        <dbReference type="SAM" id="Phobius"/>
    </source>
</evidence>
<evidence type="ECO:0000313" key="2">
    <source>
        <dbReference type="EMBL" id="GGM48753.1"/>
    </source>
</evidence>